<feature type="compositionally biased region" description="Basic and acidic residues" evidence="1">
    <location>
        <begin position="81"/>
        <end position="96"/>
    </location>
</feature>
<sequence>MNNRSSGVWGDSNRARPVSWDQTEIVAKFAEKLSSRNKRRRPNDGVFASAPPPTPEGTSQGQDSGLDGFPEVSAGPRRGRRDRDRESDLLSHEQRVRSSAQLGQQLVLLQAPATARRKQQLGAFRLQQLSAAADEYASRPVHLCGLCEHRLSPGSAQRLSQGRQVCIHFLEGSIHFELPSFQCGCGVFELPPVALMCLGNTPTHPRVLFDYALLDLFHYQSLRKGMSASVMALSLNDVAARMMLLSGSWEEDRPIITAKPLLHAYRASRLCFRSFDDPQEMGVKEYFPGPLGMCPACADLPDCSFCVSGQQVSASDCEQTGGLHSAGQEAGQADNAGSQVWVRGSHLAAVPAAGVGVQGKQRILERSGGLQAAGQEAASAANVDDEASLTALIPRPSDALQRRPLAVVCDGNAKLSHYAKCGQRLTKVYEQNQLNPLMTRFLGDAHKDYQNGPPANQPASQSEAVSQSESVDPQCPVDMSCARPIATSRGACVDEKRWSADRGGDRTTMGFLQAVCCTAAIHELTAPA</sequence>
<dbReference type="EMBL" id="JALJOS010000012">
    <property type="protein sequence ID" value="KAK9832237.1"/>
    <property type="molecule type" value="Genomic_DNA"/>
</dbReference>
<gene>
    <name evidence="2" type="ORF">WJX74_003889</name>
</gene>
<feature type="region of interest" description="Disordered" evidence="1">
    <location>
        <begin position="444"/>
        <end position="475"/>
    </location>
</feature>
<evidence type="ECO:0000313" key="2">
    <source>
        <dbReference type="EMBL" id="KAK9832237.1"/>
    </source>
</evidence>
<dbReference type="AlphaFoldDB" id="A0AAW1REE6"/>
<dbReference type="Proteomes" id="UP001438707">
    <property type="component" value="Unassembled WGS sequence"/>
</dbReference>
<reference evidence="2 3" key="1">
    <citation type="journal article" date="2024" name="Nat. Commun.">
        <title>Phylogenomics reveals the evolutionary origins of lichenization in chlorophyte algae.</title>
        <authorList>
            <person name="Puginier C."/>
            <person name="Libourel C."/>
            <person name="Otte J."/>
            <person name="Skaloud P."/>
            <person name="Haon M."/>
            <person name="Grisel S."/>
            <person name="Petersen M."/>
            <person name="Berrin J.G."/>
            <person name="Delaux P.M."/>
            <person name="Dal Grande F."/>
            <person name="Keller J."/>
        </authorList>
    </citation>
    <scope>NUCLEOTIDE SEQUENCE [LARGE SCALE GENOMIC DNA]</scope>
    <source>
        <strain evidence="2 3">SAG 2145</strain>
    </source>
</reference>
<evidence type="ECO:0000313" key="3">
    <source>
        <dbReference type="Proteomes" id="UP001438707"/>
    </source>
</evidence>
<protein>
    <recommendedName>
        <fullName evidence="4">CxC3 like cysteine cluster domain-containing protein</fullName>
    </recommendedName>
</protein>
<organism evidence="2 3">
    <name type="scientific">Apatococcus lobatus</name>
    <dbReference type="NCBI Taxonomy" id="904363"/>
    <lineage>
        <taxon>Eukaryota</taxon>
        <taxon>Viridiplantae</taxon>
        <taxon>Chlorophyta</taxon>
        <taxon>core chlorophytes</taxon>
        <taxon>Trebouxiophyceae</taxon>
        <taxon>Chlorellales</taxon>
        <taxon>Chlorellaceae</taxon>
        <taxon>Apatococcus</taxon>
    </lineage>
</organism>
<accession>A0AAW1REE6</accession>
<feature type="region of interest" description="Disordered" evidence="1">
    <location>
        <begin position="1"/>
        <end position="97"/>
    </location>
</feature>
<name>A0AAW1REE6_9CHLO</name>
<proteinExistence type="predicted"/>
<evidence type="ECO:0008006" key="4">
    <source>
        <dbReference type="Google" id="ProtNLM"/>
    </source>
</evidence>
<comment type="caution">
    <text evidence="2">The sequence shown here is derived from an EMBL/GenBank/DDBJ whole genome shotgun (WGS) entry which is preliminary data.</text>
</comment>
<keyword evidence="3" id="KW-1185">Reference proteome</keyword>
<feature type="compositionally biased region" description="Low complexity" evidence="1">
    <location>
        <begin position="459"/>
        <end position="471"/>
    </location>
</feature>
<evidence type="ECO:0000256" key="1">
    <source>
        <dbReference type="SAM" id="MobiDB-lite"/>
    </source>
</evidence>